<evidence type="ECO:0000256" key="3">
    <source>
        <dbReference type="ARBA" id="ARBA00022723"/>
    </source>
</evidence>
<dbReference type="PANTHER" id="PTHR32308">
    <property type="entry name" value="LYASE BETA SUBUNIT, PUTATIVE (AFU_ORTHOLOGUE AFUA_4G13030)-RELATED"/>
    <property type="match status" value="1"/>
</dbReference>
<comment type="caution">
    <text evidence="8">The sequence shown here is derived from an EMBL/GenBank/DDBJ whole genome shotgun (WGS) entry which is preliminary data.</text>
</comment>
<dbReference type="GO" id="GO:0006107">
    <property type="term" value="P:oxaloacetate metabolic process"/>
    <property type="evidence" value="ECO:0007669"/>
    <property type="project" value="TreeGrafter"/>
</dbReference>
<dbReference type="Pfam" id="PF03328">
    <property type="entry name" value="HpcH_HpaI"/>
    <property type="match status" value="1"/>
</dbReference>
<feature type="binding site" evidence="5">
    <location>
        <position position="79"/>
    </location>
    <ligand>
        <name>substrate</name>
    </ligand>
</feature>
<keyword evidence="4 6" id="KW-0460">Magnesium</keyword>
<name>A0A7Y0BRR8_9SPHN</name>
<reference evidence="8 9" key="1">
    <citation type="submission" date="2020-04" db="EMBL/GenBank/DDBJ databases">
        <title>Novosphingobium sp. TW-4 isolated from soil.</title>
        <authorList>
            <person name="Dahal R.H."/>
            <person name="Chaudhary D.K."/>
        </authorList>
    </citation>
    <scope>NUCLEOTIDE SEQUENCE [LARGE SCALE GENOMIC DNA]</scope>
    <source>
        <strain evidence="8 9">TW-4</strain>
    </source>
</reference>
<feature type="binding site" evidence="6">
    <location>
        <position position="137"/>
    </location>
    <ligand>
        <name>Mg(2+)</name>
        <dbReference type="ChEBI" id="CHEBI:18420"/>
    </ligand>
</feature>
<dbReference type="AlphaFoldDB" id="A0A7Y0BRR8"/>
<proteinExistence type="inferred from homology"/>
<feature type="domain" description="HpcH/HpaI aldolase/citrate lyase" evidence="7">
    <location>
        <begin position="18"/>
        <end position="234"/>
    </location>
</feature>
<dbReference type="InterPro" id="IPR005000">
    <property type="entry name" value="Aldolase/citrate-lyase_domain"/>
</dbReference>
<dbReference type="InterPro" id="IPR040442">
    <property type="entry name" value="Pyrv_kinase-like_dom_sf"/>
</dbReference>
<dbReference type="Proteomes" id="UP000583556">
    <property type="component" value="Unassembled WGS sequence"/>
</dbReference>
<keyword evidence="9" id="KW-1185">Reference proteome</keyword>
<organism evidence="8 9">
    <name type="scientific">Novosphingobium olei</name>
    <dbReference type="NCBI Taxonomy" id="2728851"/>
    <lineage>
        <taxon>Bacteria</taxon>
        <taxon>Pseudomonadati</taxon>
        <taxon>Pseudomonadota</taxon>
        <taxon>Alphaproteobacteria</taxon>
        <taxon>Sphingomonadales</taxon>
        <taxon>Sphingomonadaceae</taxon>
        <taxon>Novosphingobium</taxon>
    </lineage>
</organism>
<evidence type="ECO:0000256" key="5">
    <source>
        <dbReference type="PIRSR" id="PIRSR015582-1"/>
    </source>
</evidence>
<feature type="binding site" evidence="6">
    <location>
        <position position="166"/>
    </location>
    <ligand>
        <name>Mg(2+)</name>
        <dbReference type="ChEBI" id="CHEBI:18420"/>
    </ligand>
</feature>
<dbReference type="SUPFAM" id="SSF51621">
    <property type="entry name" value="Phosphoenolpyruvate/pyruvate domain"/>
    <property type="match status" value="1"/>
</dbReference>
<dbReference type="EMBL" id="JABBGM010000009">
    <property type="protein sequence ID" value="NML95324.1"/>
    <property type="molecule type" value="Genomic_DNA"/>
</dbReference>
<protein>
    <submittedName>
        <fullName evidence="8">CoA ester lyase</fullName>
    </submittedName>
</protein>
<comment type="cofactor">
    <cofactor evidence="1">
        <name>Mg(2+)</name>
        <dbReference type="ChEBI" id="CHEBI:18420"/>
    </cofactor>
</comment>
<evidence type="ECO:0000256" key="4">
    <source>
        <dbReference type="ARBA" id="ARBA00022842"/>
    </source>
</evidence>
<accession>A0A7Y0BRR8</accession>
<dbReference type="RefSeq" id="WP_169494534.1">
    <property type="nucleotide sequence ID" value="NZ_JABBGM010000009.1"/>
</dbReference>
<sequence>MPSSPATEAASADARPLRSLLYMPASNRRAIDKARALDCDAVALDLEDAVAPEMKEEARAILIEELATGGFGHRRMVGRINALATPWGHDDLTALAAAPLDALLAPKVDDAQDVAALSQAMDQAGYGANVALWVMIETPRAILALERIAACAATTRLAGFVLGLNDLAKETGMAQAPGRAVFVPVLSQAVMAARANGLVLLDGVCNAIDDPARLEAECTQARDFGMDGKTLIHPSQIDTANAVFAPSEAELAEARAIVDAFDAPENAGKGALRVNGKMAELLHRDIASKLIAKADAIAAR</sequence>
<evidence type="ECO:0000313" key="8">
    <source>
        <dbReference type="EMBL" id="NML95324.1"/>
    </source>
</evidence>
<dbReference type="PANTHER" id="PTHR32308:SF10">
    <property type="entry name" value="CITRATE LYASE SUBUNIT BETA"/>
    <property type="match status" value="1"/>
</dbReference>
<evidence type="ECO:0000313" key="9">
    <source>
        <dbReference type="Proteomes" id="UP000583556"/>
    </source>
</evidence>
<dbReference type="GO" id="GO:0000287">
    <property type="term" value="F:magnesium ion binding"/>
    <property type="evidence" value="ECO:0007669"/>
    <property type="project" value="TreeGrafter"/>
</dbReference>
<dbReference type="PIRSF" id="PIRSF015582">
    <property type="entry name" value="Cit_lyase_B"/>
    <property type="match status" value="1"/>
</dbReference>
<keyword evidence="8" id="KW-0456">Lyase</keyword>
<feature type="binding site" evidence="5">
    <location>
        <position position="137"/>
    </location>
    <ligand>
        <name>substrate</name>
    </ligand>
</feature>
<comment type="similarity">
    <text evidence="2">Belongs to the HpcH/HpaI aldolase family.</text>
</comment>
<evidence type="ECO:0000259" key="7">
    <source>
        <dbReference type="Pfam" id="PF03328"/>
    </source>
</evidence>
<evidence type="ECO:0000256" key="6">
    <source>
        <dbReference type="PIRSR" id="PIRSR015582-2"/>
    </source>
</evidence>
<evidence type="ECO:0000256" key="2">
    <source>
        <dbReference type="ARBA" id="ARBA00005568"/>
    </source>
</evidence>
<dbReference type="InterPro" id="IPR011206">
    <property type="entry name" value="Citrate_lyase_beta/mcl1/mcl2"/>
</dbReference>
<dbReference type="GO" id="GO:0016829">
    <property type="term" value="F:lyase activity"/>
    <property type="evidence" value="ECO:0007669"/>
    <property type="project" value="UniProtKB-KW"/>
</dbReference>
<keyword evidence="3 6" id="KW-0479">Metal-binding</keyword>
<gene>
    <name evidence="8" type="ORF">HHL27_16740</name>
</gene>
<evidence type="ECO:0000256" key="1">
    <source>
        <dbReference type="ARBA" id="ARBA00001946"/>
    </source>
</evidence>
<dbReference type="Gene3D" id="3.20.20.60">
    <property type="entry name" value="Phosphoenolpyruvate-binding domains"/>
    <property type="match status" value="1"/>
</dbReference>
<dbReference type="InterPro" id="IPR015813">
    <property type="entry name" value="Pyrv/PenolPyrv_kinase-like_dom"/>
</dbReference>